<dbReference type="InterPro" id="IPR041679">
    <property type="entry name" value="DNA2/NAM7-like_C"/>
</dbReference>
<protein>
    <recommendedName>
        <fullName evidence="9">RZ-type domain-containing protein</fullName>
    </recommendedName>
</protein>
<evidence type="ECO:0000256" key="6">
    <source>
        <dbReference type="ARBA" id="ARBA00022833"/>
    </source>
</evidence>
<evidence type="ECO:0000256" key="5">
    <source>
        <dbReference type="ARBA" id="ARBA00022771"/>
    </source>
</evidence>
<feature type="region of interest" description="Disordered" evidence="8">
    <location>
        <begin position="1"/>
        <end position="71"/>
    </location>
</feature>
<dbReference type="EMBL" id="CALNXK010000039">
    <property type="protein sequence ID" value="CAH3124135.1"/>
    <property type="molecule type" value="Genomic_DNA"/>
</dbReference>
<dbReference type="CDD" id="cd20805">
    <property type="entry name" value="C1_DGK_rpt2"/>
    <property type="match status" value="1"/>
</dbReference>
<dbReference type="InterPro" id="IPR046439">
    <property type="entry name" value="ZF_RZ_dom"/>
</dbReference>
<comment type="subcellular location">
    <subcellularLocation>
        <location evidence="1">Cytoplasm</location>
    </subcellularLocation>
</comment>
<dbReference type="InterPro" id="IPR047187">
    <property type="entry name" value="SF1_C_Upf1"/>
</dbReference>
<organism evidence="10 11">
    <name type="scientific">Porites lobata</name>
    <dbReference type="NCBI Taxonomy" id="104759"/>
    <lineage>
        <taxon>Eukaryota</taxon>
        <taxon>Metazoa</taxon>
        <taxon>Cnidaria</taxon>
        <taxon>Anthozoa</taxon>
        <taxon>Hexacorallia</taxon>
        <taxon>Scleractinia</taxon>
        <taxon>Fungiina</taxon>
        <taxon>Poritidae</taxon>
        <taxon>Porites</taxon>
    </lineage>
</organism>
<dbReference type="Gene3D" id="2.60.120.200">
    <property type="match status" value="1"/>
</dbReference>
<feature type="region of interest" description="Disordered" evidence="8">
    <location>
        <begin position="978"/>
        <end position="1000"/>
    </location>
</feature>
<feature type="region of interest" description="Disordered" evidence="8">
    <location>
        <begin position="234"/>
        <end position="267"/>
    </location>
</feature>
<keyword evidence="3" id="KW-0479">Metal-binding</keyword>
<feature type="compositionally biased region" description="Basic and acidic residues" evidence="8">
    <location>
        <begin position="17"/>
        <end position="32"/>
    </location>
</feature>
<dbReference type="InterPro" id="IPR000967">
    <property type="entry name" value="Znf_NFX1"/>
</dbReference>
<dbReference type="InterPro" id="IPR045055">
    <property type="entry name" value="DNA2/NAM7-like"/>
</dbReference>
<evidence type="ECO:0000256" key="7">
    <source>
        <dbReference type="ARBA" id="ARBA00022859"/>
    </source>
</evidence>
<dbReference type="PANTHER" id="PTHR10887:SF341">
    <property type="entry name" value="NFX1-TYPE ZINC FINGER-CONTAINING PROTEIN 1"/>
    <property type="match status" value="1"/>
</dbReference>
<keyword evidence="6" id="KW-0862">Zinc</keyword>
<evidence type="ECO:0000313" key="10">
    <source>
        <dbReference type="EMBL" id="CAH3124135.1"/>
    </source>
</evidence>
<dbReference type="SMART" id="SM00438">
    <property type="entry name" value="ZnF_NFX"/>
    <property type="match status" value="5"/>
</dbReference>
<accession>A0ABN8NWV3</accession>
<dbReference type="Pfam" id="PF13086">
    <property type="entry name" value="AAA_11"/>
    <property type="match status" value="2"/>
</dbReference>
<dbReference type="Pfam" id="PF20173">
    <property type="entry name" value="ZnF_RZ-type"/>
    <property type="match status" value="1"/>
</dbReference>
<evidence type="ECO:0000256" key="8">
    <source>
        <dbReference type="SAM" id="MobiDB-lite"/>
    </source>
</evidence>
<dbReference type="Pfam" id="PF13087">
    <property type="entry name" value="AAA_12"/>
    <property type="match status" value="1"/>
</dbReference>
<dbReference type="InterPro" id="IPR013320">
    <property type="entry name" value="ConA-like_dom_sf"/>
</dbReference>
<gene>
    <name evidence="10" type="ORF">PLOB_00030431</name>
</gene>
<name>A0ABN8NWV3_9CNID</name>
<dbReference type="CDD" id="cd17936">
    <property type="entry name" value="EEXXEc_NFX1"/>
    <property type="match status" value="1"/>
</dbReference>
<keyword evidence="4" id="KW-0677">Repeat</keyword>
<dbReference type="InterPro" id="IPR041677">
    <property type="entry name" value="DNA2/NAM7_AAA_11"/>
</dbReference>
<dbReference type="Gene3D" id="3.40.50.300">
    <property type="entry name" value="P-loop containing nucleotide triphosphate hydrolases"/>
    <property type="match status" value="3"/>
</dbReference>
<dbReference type="SUPFAM" id="SSF52540">
    <property type="entry name" value="P-loop containing nucleoside triphosphate hydrolases"/>
    <property type="match status" value="1"/>
</dbReference>
<dbReference type="InterPro" id="IPR027417">
    <property type="entry name" value="P-loop_NTPase"/>
</dbReference>
<feature type="domain" description="RZ-type" evidence="9">
    <location>
        <begin position="2014"/>
        <end position="2083"/>
    </location>
</feature>
<evidence type="ECO:0000313" key="11">
    <source>
        <dbReference type="Proteomes" id="UP001159405"/>
    </source>
</evidence>
<comment type="caution">
    <text evidence="10">The sequence shown here is derived from an EMBL/GenBank/DDBJ whole genome shotgun (WGS) entry which is preliminary data.</text>
</comment>
<evidence type="ECO:0000259" key="9">
    <source>
        <dbReference type="PROSITE" id="PS51981"/>
    </source>
</evidence>
<dbReference type="InterPro" id="IPR057373">
    <property type="entry name" value="ZNFX1"/>
</dbReference>
<feature type="compositionally biased region" description="Gly residues" evidence="8">
    <location>
        <begin position="44"/>
        <end position="58"/>
    </location>
</feature>
<keyword evidence="2" id="KW-0963">Cytoplasm</keyword>
<keyword evidence="5" id="KW-0863">Zinc-finger</keyword>
<dbReference type="PANTHER" id="PTHR10887">
    <property type="entry name" value="DNA2/NAM7 HELICASE FAMILY"/>
    <property type="match status" value="1"/>
</dbReference>
<dbReference type="SUPFAM" id="SSF49899">
    <property type="entry name" value="Concanavalin A-like lectins/glucanases"/>
    <property type="match status" value="1"/>
</dbReference>
<dbReference type="Pfam" id="PF25396">
    <property type="entry name" value="ZNFX1"/>
    <property type="match status" value="1"/>
</dbReference>
<dbReference type="Proteomes" id="UP001159405">
    <property type="component" value="Unassembled WGS sequence"/>
</dbReference>
<evidence type="ECO:0000256" key="1">
    <source>
        <dbReference type="ARBA" id="ARBA00004496"/>
    </source>
</evidence>
<feature type="compositionally biased region" description="Acidic residues" evidence="8">
    <location>
        <begin position="986"/>
        <end position="1000"/>
    </location>
</feature>
<evidence type="ECO:0000256" key="4">
    <source>
        <dbReference type="ARBA" id="ARBA00022737"/>
    </source>
</evidence>
<keyword evidence="7" id="KW-0391">Immunity</keyword>
<feature type="compositionally biased region" description="Basic residues" evidence="8">
    <location>
        <begin position="33"/>
        <end position="43"/>
    </location>
</feature>
<reference evidence="10 11" key="1">
    <citation type="submission" date="2022-05" db="EMBL/GenBank/DDBJ databases">
        <authorList>
            <consortium name="Genoscope - CEA"/>
            <person name="William W."/>
        </authorList>
    </citation>
    <scope>NUCLEOTIDE SEQUENCE [LARGE SCALE GENOMIC DNA]</scope>
</reference>
<keyword evidence="11" id="KW-1185">Reference proteome</keyword>
<dbReference type="PROSITE" id="PS51981">
    <property type="entry name" value="ZF_RZ"/>
    <property type="match status" value="1"/>
</dbReference>
<sequence>MYPRPLSRETGAIRRSYSRESIQDDTYGERNRTGRGRAGRGGRGRGFGGGRGRGGGRSGRAEDGAQGHNPRQVRLGFKALQELDTKTPDEIILDLTSSRCFPATEFLLNQQSAMKDDWIVLTVSIIAKACGCSSKEFLIKLLNLLPKSLFFTAHLRTFLNRLSACRKPATEVATFLRNVVRIMKELLRTFPNSYADLPVSELYCGIRIFSDTQQPDGALVAEGEELMKLRSQKADELRKVEEEKQHRRRPRRDAGENDDVDPPDNFREYSVIPTQQDILTGERPFLRRNKTDGSYNDAEHYLDVQFRLLREDFVRPLREGIAKLLERIGSAKIGALQDIRVYKDVRLLYPVCTTDGLRYRIKFDSTRLRNVRWENSKRLIFGSLMCLSKDKFESFVFATIANRDPKELKQGIVDIQFINLSDYVRLEEGDVFQMVESTVYFEAYRHILEGLKEVDPARLPLQKYIVNCEKQVDPPAYLRNRYRGTVTFDLTPIMSEESRNSTTSASSLMHLRTRFSARFAGLNLRDDNHRGNSVPILSLVSWPSAKELELDDSQYRAIQMALTKEFAVIQGPPGTGKTYIGLKIANVLLHNKGKWDTGTELLDDNMDERLLLSERRPILVVCYTNHALDQFLEGIHKFHPKGIVRIGGRSKSEVMKACSLSELKHRMHKDKSAPVQIRRAFYDAHQEMDHTTAKLQSAAEDLKRCFENLLHEDDLRQRASSSMTVMHYQSLKEPFDGFFGRKDSAILQWLNLSWNSANPNQAPVQPVAVFPLNSQCRGLERVSRAKLASFSRVASAPGPDGTQGGSIHLRGIPNSFIEIPNHVGSDLDTRTSITLLMHVFPVGNRGPILSFHEDGLGVQIWQEGLEDGKGILTVRFVWRDFSQPLALSKAVLTMNAWNFIGASYDHDSGIARLWQNGNAVEAKFIGSKMELATQFSIRIGAIASAGPGHCFQGRVRELHVFNESLGKEMVRTVGGIAQEGGAAGQDGDEGGEGEEEDDTEDADVLYEADVMQDQRLLDNDDVRVFGTKSAGLKGARLKVVDPFAFAGGSEDGWQVQNADRLKKRLKRTIIQELSKKDVMPDERAKMVRNVWRLSVNDRWRLYRRWLKDVSDGYRQTISLFQEQFEEGAKRLKDIKNMEDFEILKNADVVGMTTTGAAKFRKLLQRLKPRITIVEEAAEVLESHIVTSLTSGCQHLILIGDHQQLRPNPTVFELAKHYNLDVSLFERMVKNGMPFERLRLQHRMRPEISKMLDHIYFNPKLENHKSVLNFANIKGVNRNMYFVDHDESEEYQEEGRSRSNEHEAKFVAALCRYLILQGYEREQITVLTAYTGQLIQLKKEMPKDFFRGVRVCAVDNFQGEENDIILLSLVRSNEDGKIGFLQTENRVCVALSRAKKGFYCIGNISLLKEKSPLWRKIMDDMEERGNVGNALTLSCQNHPRNVIQASCADDFKKAPEGGCTVPCATRLACGHVCEMVCHPTDPEHKEYQCKKPCAKILCRRNHMCSRRCYQDCGPCSVLVLKTLPGCGHVQKVPCYKDPSEVKCTSPCTKFLPRCGHPCQNICSEACTVECTAITLKTWPCGHKNKTACHVNPMQTPCKAPCGETLKCEHPCVGNCSLCFRGRVHVPCKKNCGRTLFCGHSCSEPCTKNCPPCKERCGNSCTHSKCKKKCGEPCEPCNERCSWQCVHHRCTRLCGQPCNRQRCNEPCKKPLPCKHPCIGLCGERCPKKCRVCHKDEVTEIFFGTEDHEDARFVELADCGHVFEVEMMDQWMDQAEAGDDGKDVDVQLKRCPKCSTPIRTSLRYGNIVKKILADFEEIKRKILLGKQQREQAVSGLSLKAQKIKLFPKEQKKLEESLLLKNLTDEQVNVFENQISLLSFLQELKVKIHKGAKAESERAQESYHSSRLLQERKEELDSLVEKLRFRVMETRARFSDQELEELKEEMYRTQLAVDLKILKMQLDIRGHKLNATDSVKIDLVQSALDSEKVIGKDVRDRYTTRIKRIGRLCGLEVFYQEVTRQEKDLIVKAMGLTQGHWFKCPKGHIYCITECGGAMEEGRCPECGSAIGGQNHRLRDDNRVASDMDGARFAAFSDMANIHNFDPNDLRF</sequence>
<dbReference type="CDD" id="cd18808">
    <property type="entry name" value="SF1_C_Upf1"/>
    <property type="match status" value="1"/>
</dbReference>
<evidence type="ECO:0000256" key="3">
    <source>
        <dbReference type="ARBA" id="ARBA00022723"/>
    </source>
</evidence>
<proteinExistence type="predicted"/>
<evidence type="ECO:0000256" key="2">
    <source>
        <dbReference type="ARBA" id="ARBA00022490"/>
    </source>
</evidence>
<dbReference type="CDD" id="cd06008">
    <property type="entry name" value="NF-X1-zinc-finger"/>
    <property type="match status" value="1"/>
</dbReference>
<feature type="compositionally biased region" description="Basic and acidic residues" evidence="8">
    <location>
        <begin position="234"/>
        <end position="245"/>
    </location>
</feature>